<dbReference type="AlphaFoldDB" id="A0AAE1SGL5"/>
<organism evidence="1 2">
    <name type="scientific">Anisodus tanguticus</name>
    <dbReference type="NCBI Taxonomy" id="243964"/>
    <lineage>
        <taxon>Eukaryota</taxon>
        <taxon>Viridiplantae</taxon>
        <taxon>Streptophyta</taxon>
        <taxon>Embryophyta</taxon>
        <taxon>Tracheophyta</taxon>
        <taxon>Spermatophyta</taxon>
        <taxon>Magnoliopsida</taxon>
        <taxon>eudicotyledons</taxon>
        <taxon>Gunneridae</taxon>
        <taxon>Pentapetalae</taxon>
        <taxon>asterids</taxon>
        <taxon>lamiids</taxon>
        <taxon>Solanales</taxon>
        <taxon>Solanaceae</taxon>
        <taxon>Solanoideae</taxon>
        <taxon>Hyoscyameae</taxon>
        <taxon>Anisodus</taxon>
    </lineage>
</organism>
<dbReference type="EMBL" id="JAVYJV010000006">
    <property type="protein sequence ID" value="KAK4369282.1"/>
    <property type="molecule type" value="Genomic_DNA"/>
</dbReference>
<reference evidence="1" key="1">
    <citation type="submission" date="2023-12" db="EMBL/GenBank/DDBJ databases">
        <title>Genome assembly of Anisodus tanguticus.</title>
        <authorList>
            <person name="Wang Y.-J."/>
        </authorList>
    </citation>
    <scope>NUCLEOTIDE SEQUENCE</scope>
    <source>
        <strain evidence="1">KB-2021</strain>
        <tissue evidence="1">Leaf</tissue>
    </source>
</reference>
<accession>A0AAE1SGL5</accession>
<keyword evidence="2" id="KW-1185">Reference proteome</keyword>
<evidence type="ECO:0000313" key="1">
    <source>
        <dbReference type="EMBL" id="KAK4369282.1"/>
    </source>
</evidence>
<sequence>MVSQPDTGIDAYTFLEFNTQDEFNYSEFQELSQSIRSSSSSATWPTPSEAPHLNHRPMLRLRQNHATEETTAPSGIVSWRQKKSTRWLEKENKSGSQFSWIFISWFD</sequence>
<protein>
    <submittedName>
        <fullName evidence="1">Uncharacterized protein</fullName>
    </submittedName>
</protein>
<comment type="caution">
    <text evidence="1">The sequence shown here is derived from an EMBL/GenBank/DDBJ whole genome shotgun (WGS) entry which is preliminary data.</text>
</comment>
<name>A0AAE1SGL5_9SOLA</name>
<dbReference type="Proteomes" id="UP001291623">
    <property type="component" value="Unassembled WGS sequence"/>
</dbReference>
<evidence type="ECO:0000313" key="2">
    <source>
        <dbReference type="Proteomes" id="UP001291623"/>
    </source>
</evidence>
<gene>
    <name evidence="1" type="ORF">RND71_013074</name>
</gene>
<proteinExistence type="predicted"/>